<keyword evidence="4" id="KW-1185">Reference proteome</keyword>
<name>A0AA36BBC7_OCTVU</name>
<feature type="repeat" description="PPR" evidence="1">
    <location>
        <begin position="185"/>
        <end position="219"/>
    </location>
</feature>
<dbReference type="PROSITE" id="PS51375">
    <property type="entry name" value="PPR"/>
    <property type="match status" value="2"/>
</dbReference>
<dbReference type="InterPro" id="IPR002885">
    <property type="entry name" value="PPR_rpt"/>
</dbReference>
<organism evidence="3 4">
    <name type="scientific">Octopus vulgaris</name>
    <name type="common">Common octopus</name>
    <dbReference type="NCBI Taxonomy" id="6645"/>
    <lineage>
        <taxon>Eukaryota</taxon>
        <taxon>Metazoa</taxon>
        <taxon>Spiralia</taxon>
        <taxon>Lophotrochozoa</taxon>
        <taxon>Mollusca</taxon>
        <taxon>Cephalopoda</taxon>
        <taxon>Coleoidea</taxon>
        <taxon>Octopodiformes</taxon>
        <taxon>Octopoda</taxon>
        <taxon>Incirrata</taxon>
        <taxon>Octopodidae</taxon>
        <taxon>Octopus</taxon>
    </lineage>
</organism>
<dbReference type="Gene3D" id="1.25.40.10">
    <property type="entry name" value="Tetratricopeptide repeat domain"/>
    <property type="match status" value="2"/>
</dbReference>
<dbReference type="Pfam" id="PF13041">
    <property type="entry name" value="PPR_2"/>
    <property type="match status" value="1"/>
</dbReference>
<gene>
    <name evidence="3" type="ORF">OCTVUL_1B001461</name>
</gene>
<feature type="repeat" description="PPR" evidence="1">
    <location>
        <begin position="220"/>
        <end position="254"/>
    </location>
</feature>
<dbReference type="PANTHER" id="PTHR46669">
    <property type="entry name" value="LEUCINE-RICH PPR MOTIF-CONTAINING PROTEIN, MITOCHONDRIAL"/>
    <property type="match status" value="1"/>
</dbReference>
<dbReference type="GO" id="GO:0003730">
    <property type="term" value="F:mRNA 3'-UTR binding"/>
    <property type="evidence" value="ECO:0007669"/>
    <property type="project" value="TreeGrafter"/>
</dbReference>
<dbReference type="NCBIfam" id="TIGR00756">
    <property type="entry name" value="PPR"/>
    <property type="match status" value="2"/>
</dbReference>
<dbReference type="GO" id="GO:0005739">
    <property type="term" value="C:mitochondrion"/>
    <property type="evidence" value="ECO:0007669"/>
    <property type="project" value="TreeGrafter"/>
</dbReference>
<dbReference type="InterPro" id="IPR011990">
    <property type="entry name" value="TPR-like_helical_dom_sf"/>
</dbReference>
<dbReference type="Pfam" id="PF13812">
    <property type="entry name" value="PPR_3"/>
    <property type="match status" value="1"/>
</dbReference>
<feature type="region of interest" description="Disordered" evidence="2">
    <location>
        <begin position="1288"/>
        <end position="1342"/>
    </location>
</feature>
<reference evidence="3" key="1">
    <citation type="submission" date="2023-08" db="EMBL/GenBank/DDBJ databases">
        <authorList>
            <person name="Alioto T."/>
            <person name="Alioto T."/>
            <person name="Gomez Garrido J."/>
        </authorList>
    </citation>
    <scope>NUCLEOTIDE SEQUENCE</scope>
</reference>
<evidence type="ECO:0000313" key="3">
    <source>
        <dbReference type="EMBL" id="CAI9730542.1"/>
    </source>
</evidence>
<accession>A0AA36BBC7</accession>
<dbReference type="GO" id="GO:0070129">
    <property type="term" value="P:regulation of mitochondrial translation"/>
    <property type="evidence" value="ECO:0007669"/>
    <property type="project" value="TreeGrafter"/>
</dbReference>
<proteinExistence type="predicted"/>
<sequence>MASLVRAARICRILPSFTSHFTRQSPLTRSVCLKRQTCFPKNPAIFRCASTQAEAAPLVMNNDFVPTRRNNTERLMVSVETNLYRFGRVSYNQVRDFMDEINKAGTVTSAQALLLLRSLGSSLFDEHPKFRSETTLKTWDKFQEYGLQFDVTHYNALLRNHLQNKHSFEPSEFLAVMEKNQIEPNRVTYQNLISQYCEMGDIEGASKILEHMKSSDLPIGEQVFNSLITGHFRAGDPESAKEILNVMKTAGLEPSCDTYVALACGYIEQGQGEHVEKILQEAEDDGILVRPFVLLRLIFEMAQNNQQEMASKLIPKLSSFRSWNQDAISWINQLICFGHDQIAFEVFTAMPKPLQKDDNELQLGRFFIRALVKSEVSVDKVCEYVDRMRNEGWNKDDLCFPTQMAYIYNKTDFALELINRIAAENIPVRKHFFWPAFCQFSESNNKEGFLKAFKTMLDMFESEKDTAVMHEYIIPGMVQLGFTVDEMQQAFNELGITDSDFNCYYFSYLLEHTTFETAIAFVENKTFIPVIGAIKPYALKQFRKTADWKSFLKIIRLCKEMMAPTKPLTEMINSWIILVVRAKNWKSLEAILDEMKLQNFSLDSEFFNVNIQSVPEALQAKFDDIIVQSEESSSSFDRNPLSNYTTSQLQDYVTKTNNNTAKKLLLVRYCATGDVPHAEKLKASLDKEGFFYPPLVLRQLIFLNAMYKKDLKEALKYLTLIEDQFPDYTDYTRALLNVAALMINEGKVSDALALLEKYAEKHGKYMTNAQMSSGYAFERDCCTVVFDCAKTQDLSATKNVLTTLFKLGYIKPATYELLESVMKGYIEREDGEQVLEALDWLITEYSRAPSVDSILQLFITKEDPEKLQKAIDRVTPIHGELNVLHQLMVNLVECGHYKKAKKILETPGIRAAMIRLKIGCETLISKEKISELEQLVEMTKNLFGVDRDEMLFQLIRGYVRIHDYKKAKNVLTFFEEEGISPSGRTLRYLANVLENIGDSVDFTVPTVVDDKAKQSTILEDDILRHVKENRMKTAKEMIRRFESSGDKVSEELLMLMAEFLFRVNRKTDLGWVLQELGSRGSVENLLLLKSKGIDTGNDIVSKNVFSAYVVSDRSDELLEFLGKNPDMINSFISVKGMAHLKEKDPEKLVKLEELAYRCEPRTKKSILWNIWQTHFLENPYSSSASVILERNSDLLQNSSILGLCRKAVQEKREDVFKVLPTIFTQLPTLRFIYGQHLFIPVSQGDVEGSLAIIKTAEEKGIPATGLNQNSVAQLEALLKRKQIPIPWKNKQQSQAVSSQAADTTSDTSDSSSSSDGGSSSSDGSTSSDSSDSDSDNEKKQIR</sequence>
<dbReference type="GO" id="GO:0005634">
    <property type="term" value="C:nucleus"/>
    <property type="evidence" value="ECO:0007669"/>
    <property type="project" value="TreeGrafter"/>
</dbReference>
<dbReference type="PANTHER" id="PTHR46669:SF1">
    <property type="entry name" value="LEUCINE-RICH PPR MOTIF-CONTAINING PROTEIN, MITOCHONDRIAL"/>
    <property type="match status" value="1"/>
</dbReference>
<protein>
    <submittedName>
        <fullName evidence="3">Leucine-rich PPR motif-containing protein, mitochondrial</fullName>
    </submittedName>
</protein>
<evidence type="ECO:0000256" key="1">
    <source>
        <dbReference type="PROSITE-ProRule" id="PRU00708"/>
    </source>
</evidence>
<dbReference type="Proteomes" id="UP001162480">
    <property type="component" value="Chromosome 11"/>
</dbReference>
<feature type="compositionally biased region" description="Low complexity" evidence="2">
    <location>
        <begin position="1291"/>
        <end position="1329"/>
    </location>
</feature>
<evidence type="ECO:0000256" key="2">
    <source>
        <dbReference type="SAM" id="MobiDB-lite"/>
    </source>
</evidence>
<dbReference type="InterPro" id="IPR033490">
    <property type="entry name" value="LRP130"/>
</dbReference>
<dbReference type="EMBL" id="OX597824">
    <property type="protein sequence ID" value="CAI9730542.1"/>
    <property type="molecule type" value="Genomic_DNA"/>
</dbReference>
<evidence type="ECO:0000313" key="4">
    <source>
        <dbReference type="Proteomes" id="UP001162480"/>
    </source>
</evidence>